<dbReference type="SUPFAM" id="SSF46785">
    <property type="entry name" value="Winged helix' DNA-binding domain"/>
    <property type="match status" value="1"/>
</dbReference>
<dbReference type="GO" id="GO:0003700">
    <property type="term" value="F:DNA-binding transcription factor activity"/>
    <property type="evidence" value="ECO:0007669"/>
    <property type="project" value="InterPro"/>
</dbReference>
<evidence type="ECO:0000313" key="6">
    <source>
        <dbReference type="EMBL" id="MCK6261913.1"/>
    </source>
</evidence>
<dbReference type="InterPro" id="IPR036390">
    <property type="entry name" value="WH_DNA-bd_sf"/>
</dbReference>
<dbReference type="Pfam" id="PF00126">
    <property type="entry name" value="HTH_1"/>
    <property type="match status" value="1"/>
</dbReference>
<evidence type="ECO:0000256" key="3">
    <source>
        <dbReference type="ARBA" id="ARBA00023125"/>
    </source>
</evidence>
<evidence type="ECO:0000256" key="2">
    <source>
        <dbReference type="ARBA" id="ARBA00023015"/>
    </source>
</evidence>
<dbReference type="PANTHER" id="PTHR30118">
    <property type="entry name" value="HTH-TYPE TRANSCRIPTIONAL REGULATOR LEUO-RELATED"/>
    <property type="match status" value="1"/>
</dbReference>
<keyword evidence="2" id="KW-0805">Transcription regulation</keyword>
<evidence type="ECO:0000259" key="5">
    <source>
        <dbReference type="PROSITE" id="PS50931"/>
    </source>
</evidence>
<reference evidence="6" key="1">
    <citation type="submission" date="2021-11" db="EMBL/GenBank/DDBJ databases">
        <title>Vibrio ZSDE26 sp. nov. and Vibrio ZSDZ34 sp. nov., isolated from coastal seawater in Qingdao.</title>
        <authorList>
            <person name="Zhang P."/>
        </authorList>
    </citation>
    <scope>NUCLEOTIDE SEQUENCE</scope>
    <source>
        <strain evidence="6">ZSDE26</strain>
    </source>
</reference>
<dbReference type="Gene3D" id="3.40.190.10">
    <property type="entry name" value="Periplasmic binding protein-like II"/>
    <property type="match status" value="2"/>
</dbReference>
<dbReference type="EMBL" id="JAJHVV010000001">
    <property type="protein sequence ID" value="MCK6261913.1"/>
    <property type="molecule type" value="Genomic_DNA"/>
</dbReference>
<comment type="caution">
    <text evidence="6">The sequence shown here is derived from an EMBL/GenBank/DDBJ whole genome shotgun (WGS) entry which is preliminary data.</text>
</comment>
<organism evidence="6 7">
    <name type="scientific">Vibrio amylolyticus</name>
    <dbReference type="NCBI Taxonomy" id="2847292"/>
    <lineage>
        <taxon>Bacteria</taxon>
        <taxon>Pseudomonadati</taxon>
        <taxon>Pseudomonadota</taxon>
        <taxon>Gammaproteobacteria</taxon>
        <taxon>Vibrionales</taxon>
        <taxon>Vibrionaceae</taxon>
        <taxon>Vibrio</taxon>
    </lineage>
</organism>
<dbReference type="SUPFAM" id="SSF53850">
    <property type="entry name" value="Periplasmic binding protein-like II"/>
    <property type="match status" value="1"/>
</dbReference>
<dbReference type="Proteomes" id="UP001139559">
    <property type="component" value="Unassembled WGS sequence"/>
</dbReference>
<dbReference type="Gene3D" id="1.10.10.10">
    <property type="entry name" value="Winged helix-like DNA-binding domain superfamily/Winged helix DNA-binding domain"/>
    <property type="match status" value="1"/>
</dbReference>
<dbReference type="InterPro" id="IPR005119">
    <property type="entry name" value="LysR_subst-bd"/>
</dbReference>
<dbReference type="PROSITE" id="PS50931">
    <property type="entry name" value="HTH_LYSR"/>
    <property type="match status" value="1"/>
</dbReference>
<dbReference type="GO" id="GO:0003677">
    <property type="term" value="F:DNA binding"/>
    <property type="evidence" value="ECO:0007669"/>
    <property type="project" value="UniProtKB-KW"/>
</dbReference>
<name>A0A9X1XHM2_9VIBR</name>
<dbReference type="InterPro" id="IPR036388">
    <property type="entry name" value="WH-like_DNA-bd_sf"/>
</dbReference>
<protein>
    <submittedName>
        <fullName evidence="6">LysR family transcriptional regulator</fullName>
    </submittedName>
</protein>
<dbReference type="InterPro" id="IPR050389">
    <property type="entry name" value="LysR-type_TF"/>
</dbReference>
<keyword evidence="4" id="KW-0804">Transcription</keyword>
<dbReference type="Pfam" id="PF03466">
    <property type="entry name" value="LysR_substrate"/>
    <property type="match status" value="1"/>
</dbReference>
<comment type="similarity">
    <text evidence="1">Belongs to the LysR transcriptional regulatory family.</text>
</comment>
<keyword evidence="7" id="KW-1185">Reference proteome</keyword>
<gene>
    <name evidence="6" type="ORF">KP803_01340</name>
</gene>
<dbReference type="RefSeq" id="WP_248007029.1">
    <property type="nucleotide sequence ID" value="NZ_JAJHVV010000001.1"/>
</dbReference>
<evidence type="ECO:0000256" key="1">
    <source>
        <dbReference type="ARBA" id="ARBA00009437"/>
    </source>
</evidence>
<evidence type="ECO:0000256" key="4">
    <source>
        <dbReference type="ARBA" id="ARBA00023163"/>
    </source>
</evidence>
<dbReference type="InterPro" id="IPR000847">
    <property type="entry name" value="LysR_HTH_N"/>
</dbReference>
<keyword evidence="3" id="KW-0238">DNA-binding</keyword>
<accession>A0A9X1XHM2</accession>
<evidence type="ECO:0000313" key="7">
    <source>
        <dbReference type="Proteomes" id="UP001139559"/>
    </source>
</evidence>
<dbReference type="PANTHER" id="PTHR30118:SF15">
    <property type="entry name" value="TRANSCRIPTIONAL REGULATORY PROTEIN"/>
    <property type="match status" value="1"/>
</dbReference>
<dbReference type="AlphaFoldDB" id="A0A9X1XHM2"/>
<sequence length="309" mass="34868">MSELLSNVDLNLLKAFVVVYQERNLKRAAERLYVTAPAISIKLNKLRHEVGGTLFIKVPTGFEPTALADNLYKKVEPLLNQLHSEIVSLKGFEPAELTGRVNIDLSQHFIGWFAPKLFQQVQNLAPKTTMTFNGFSDGTLEKLQTGDVDIGIEYARVNTPQDILEVPLERIPLAMAVRKDHPITKPTAHIEEMVEHGIAMIELNIQEAGKRWYFVNEVKKNLGITLNPQFASSSIEAVVGALCASNMVCPVSKHLIKLYPDKLKSIDFVELLDIASYPVSLYVHRRNRHSPKHQWLIEQIKKSFPNPIN</sequence>
<feature type="domain" description="HTH lysR-type" evidence="5">
    <location>
        <begin position="8"/>
        <end position="65"/>
    </location>
</feature>
<proteinExistence type="inferred from homology"/>